<feature type="compositionally biased region" description="Acidic residues" evidence="3">
    <location>
        <begin position="193"/>
        <end position="218"/>
    </location>
</feature>
<dbReference type="SMART" id="SM00360">
    <property type="entry name" value="RRM"/>
    <property type="match status" value="1"/>
</dbReference>
<dbReference type="PANTHER" id="PTHR16105:SF0">
    <property type="entry name" value="RNA-BINDING REGION-CONTAINING PROTEIN 3"/>
    <property type="match status" value="1"/>
</dbReference>
<dbReference type="InterPro" id="IPR035979">
    <property type="entry name" value="RBD_domain_sf"/>
</dbReference>
<name>A0ABQ9NKI9_9PEZI</name>
<dbReference type="PROSITE" id="PS50102">
    <property type="entry name" value="RRM"/>
    <property type="match status" value="1"/>
</dbReference>
<feature type="compositionally biased region" description="Low complexity" evidence="3">
    <location>
        <begin position="131"/>
        <end position="184"/>
    </location>
</feature>
<sequence length="218" mass="23150">MPARSAPPAKAPPGNPPNQTLYLSNLPDKLQKADLRRSLYMLFSTYGPVLDVVALKTSKMRGQAHVVFRDVQAASQAMRQLQGWDFFGKEMKIAYAKGKSDTIAKLDGTFKIPDLKTTTTSSEIQQSIFNAPPSAATTTTTTAPTTAPAQAQAQAAEAAKPAQKNGQAKAAPAAAPAAADSAAPHGVKRGREDESDEEGAPMDEEDEDEAMMEESDSE</sequence>
<evidence type="ECO:0000259" key="4">
    <source>
        <dbReference type="PROSITE" id="PS50102"/>
    </source>
</evidence>
<evidence type="ECO:0000256" key="1">
    <source>
        <dbReference type="ARBA" id="ARBA00022884"/>
    </source>
</evidence>
<evidence type="ECO:0000313" key="6">
    <source>
        <dbReference type="Proteomes" id="UP001172684"/>
    </source>
</evidence>
<evidence type="ECO:0000313" key="5">
    <source>
        <dbReference type="EMBL" id="KAJ9660126.1"/>
    </source>
</evidence>
<organism evidence="5 6">
    <name type="scientific">Coniosporium apollinis</name>
    <dbReference type="NCBI Taxonomy" id="61459"/>
    <lineage>
        <taxon>Eukaryota</taxon>
        <taxon>Fungi</taxon>
        <taxon>Dikarya</taxon>
        <taxon>Ascomycota</taxon>
        <taxon>Pezizomycotina</taxon>
        <taxon>Dothideomycetes</taxon>
        <taxon>Dothideomycetes incertae sedis</taxon>
        <taxon>Coniosporium</taxon>
    </lineage>
</organism>
<dbReference type="SUPFAM" id="SSF54928">
    <property type="entry name" value="RNA-binding domain, RBD"/>
    <property type="match status" value="1"/>
</dbReference>
<dbReference type="Proteomes" id="UP001172684">
    <property type="component" value="Unassembled WGS sequence"/>
</dbReference>
<feature type="region of interest" description="Disordered" evidence="3">
    <location>
        <begin position="130"/>
        <end position="218"/>
    </location>
</feature>
<dbReference type="Gene3D" id="3.30.70.330">
    <property type="match status" value="1"/>
</dbReference>
<dbReference type="InterPro" id="IPR000504">
    <property type="entry name" value="RRM_dom"/>
</dbReference>
<comment type="caution">
    <text evidence="5">The sequence shown here is derived from an EMBL/GenBank/DDBJ whole genome shotgun (WGS) entry which is preliminary data.</text>
</comment>
<dbReference type="EMBL" id="JAPDRL010000068">
    <property type="protein sequence ID" value="KAJ9660126.1"/>
    <property type="molecule type" value="Genomic_DNA"/>
</dbReference>
<feature type="domain" description="RRM" evidence="4">
    <location>
        <begin position="19"/>
        <end position="98"/>
    </location>
</feature>
<reference evidence="5" key="1">
    <citation type="submission" date="2022-10" db="EMBL/GenBank/DDBJ databases">
        <title>Culturing micro-colonial fungi from biological soil crusts in the Mojave desert and describing Neophaeococcomyces mojavensis, and introducing the new genera and species Taxawa tesnikishii.</title>
        <authorList>
            <person name="Kurbessoian T."/>
            <person name="Stajich J.E."/>
        </authorList>
    </citation>
    <scope>NUCLEOTIDE SEQUENCE</scope>
    <source>
        <strain evidence="5">TK_1</strain>
    </source>
</reference>
<dbReference type="PANTHER" id="PTHR16105">
    <property type="entry name" value="RNA-BINDING REGION-CONTAINING PROTEIN 3"/>
    <property type="match status" value="1"/>
</dbReference>
<evidence type="ECO:0000256" key="3">
    <source>
        <dbReference type="SAM" id="MobiDB-lite"/>
    </source>
</evidence>
<gene>
    <name evidence="5" type="ORF">H2201_007033</name>
</gene>
<dbReference type="CDD" id="cd12246">
    <property type="entry name" value="RRM1_U1A_like"/>
    <property type="match status" value="1"/>
</dbReference>
<protein>
    <recommendedName>
        <fullName evidence="4">RRM domain-containing protein</fullName>
    </recommendedName>
</protein>
<proteinExistence type="predicted"/>
<evidence type="ECO:0000256" key="2">
    <source>
        <dbReference type="PROSITE-ProRule" id="PRU00176"/>
    </source>
</evidence>
<keyword evidence="6" id="KW-1185">Reference proteome</keyword>
<dbReference type="Pfam" id="PF00076">
    <property type="entry name" value="RRM_1"/>
    <property type="match status" value="1"/>
</dbReference>
<dbReference type="InterPro" id="IPR012677">
    <property type="entry name" value="Nucleotide-bd_a/b_plait_sf"/>
</dbReference>
<keyword evidence="1 2" id="KW-0694">RNA-binding</keyword>
<dbReference type="InterPro" id="IPR045164">
    <property type="entry name" value="RBM41/RNPC3"/>
</dbReference>
<accession>A0ABQ9NKI9</accession>